<keyword evidence="1" id="KW-0732">Signal</keyword>
<dbReference type="HOGENOM" id="CLU_2317358_0_0_4"/>
<organism evidence="2 3">
    <name type="scientific">Neisseria bacilliformis ATCC BAA-1200</name>
    <dbReference type="NCBI Taxonomy" id="888742"/>
    <lineage>
        <taxon>Bacteria</taxon>
        <taxon>Pseudomonadati</taxon>
        <taxon>Pseudomonadota</taxon>
        <taxon>Betaproteobacteria</taxon>
        <taxon>Neisseriales</taxon>
        <taxon>Neisseriaceae</taxon>
        <taxon>Neisseria</taxon>
    </lineage>
</organism>
<dbReference type="STRING" id="267212.GCA_001063965_01344"/>
<proteinExistence type="predicted"/>
<gene>
    <name evidence="2" type="ORF">HMPREF9123_0453</name>
</gene>
<reference evidence="2 3" key="1">
    <citation type="submission" date="2011-02" db="EMBL/GenBank/DDBJ databases">
        <authorList>
            <person name="Muzny D."/>
            <person name="Qin X."/>
            <person name="Deng J."/>
            <person name="Jiang H."/>
            <person name="Liu Y."/>
            <person name="Qu J."/>
            <person name="Song X.-Z."/>
            <person name="Zhang L."/>
            <person name="Thornton R."/>
            <person name="Coyle M."/>
            <person name="Francisco L."/>
            <person name="Jackson L."/>
            <person name="Javaid M."/>
            <person name="Korchina V."/>
            <person name="Kovar C."/>
            <person name="Mata R."/>
            <person name="Mathew T."/>
            <person name="Ngo R."/>
            <person name="Nguyen L."/>
            <person name="Nguyen N."/>
            <person name="Okwuonu G."/>
            <person name="Ongeri F."/>
            <person name="Pham C."/>
            <person name="Simmons D."/>
            <person name="Wilczek-Boney K."/>
            <person name="Hale W."/>
            <person name="Jakkamsetti A."/>
            <person name="Pham P."/>
            <person name="Ruth R."/>
            <person name="San Lucas F."/>
            <person name="Warren J."/>
            <person name="Zhang J."/>
            <person name="Zhao Z."/>
            <person name="Zhou C."/>
            <person name="Zhu D."/>
            <person name="Lee S."/>
            <person name="Bess C."/>
            <person name="Blankenburg K."/>
            <person name="Forbes L."/>
            <person name="Fu Q."/>
            <person name="Gubbala S."/>
            <person name="Hirani K."/>
            <person name="Jayaseelan J.C."/>
            <person name="Lara F."/>
            <person name="Munidasa M."/>
            <person name="Palculict T."/>
            <person name="Patil S."/>
            <person name="Pu L.-L."/>
            <person name="Saada N."/>
            <person name="Tang L."/>
            <person name="Weissenberger G."/>
            <person name="Zhu Y."/>
            <person name="Hemphill L."/>
            <person name="Shang Y."/>
            <person name="Youmans B."/>
            <person name="Ayvaz T."/>
            <person name="Ross M."/>
            <person name="Santibanez J."/>
            <person name="Aqrawi P."/>
            <person name="Gross S."/>
            <person name="Joshi V."/>
            <person name="Fowler G."/>
            <person name="Nazareth L."/>
            <person name="Reid J."/>
            <person name="Worley K."/>
            <person name="Petrosino J."/>
            <person name="Highlander S."/>
            <person name="Gibbs R."/>
        </authorList>
    </citation>
    <scope>NUCLEOTIDE SEQUENCE [LARGE SCALE GENOMIC DNA]</scope>
    <source>
        <strain evidence="2 3">ATCC BAA-1200</strain>
    </source>
</reference>
<dbReference type="Proteomes" id="UP000004105">
    <property type="component" value="Unassembled WGS sequence"/>
</dbReference>
<evidence type="ECO:0000313" key="2">
    <source>
        <dbReference type="EMBL" id="EGF11816.1"/>
    </source>
</evidence>
<evidence type="ECO:0000256" key="1">
    <source>
        <dbReference type="SAM" id="SignalP"/>
    </source>
</evidence>
<accession>F2B9N0</accession>
<evidence type="ECO:0000313" key="3">
    <source>
        <dbReference type="Proteomes" id="UP000004105"/>
    </source>
</evidence>
<feature type="signal peptide" evidence="1">
    <location>
        <begin position="1"/>
        <end position="18"/>
    </location>
</feature>
<dbReference type="OrthoDB" id="8603953at2"/>
<keyword evidence="3" id="KW-1185">Reference proteome</keyword>
<dbReference type="AlphaFoldDB" id="F2B9N0"/>
<protein>
    <submittedName>
        <fullName evidence="2">Uncharacterized protein</fullName>
    </submittedName>
</protein>
<dbReference type="RefSeq" id="WP_007341465.1">
    <property type="nucleotide sequence ID" value="NZ_GL878494.1"/>
</dbReference>
<sequence length="97" mass="11468">MPRLFSVLLLLAAAPVFAAETKPDSYETERLERSCAIGRESLLRERNGTPACDRLDRLYGRPPKAEPVVVVVPQERDRDQDWRWDEQNRRWEYRPTR</sequence>
<dbReference type="EMBL" id="AFAY01000007">
    <property type="protein sequence ID" value="EGF11816.1"/>
    <property type="molecule type" value="Genomic_DNA"/>
</dbReference>
<name>F2B9N0_9NEIS</name>
<comment type="caution">
    <text evidence="2">The sequence shown here is derived from an EMBL/GenBank/DDBJ whole genome shotgun (WGS) entry which is preliminary data.</text>
</comment>
<feature type="chain" id="PRO_5003274075" evidence="1">
    <location>
        <begin position="19"/>
        <end position="97"/>
    </location>
</feature>